<reference evidence="2 3" key="1">
    <citation type="submission" date="2019-10" db="EMBL/GenBank/DDBJ databases">
        <title>Genome sequence of Phaeocystidibacter marisrubri JCM30614 (type strain).</title>
        <authorList>
            <person name="Bowman J.P."/>
        </authorList>
    </citation>
    <scope>NUCLEOTIDE SEQUENCE [LARGE SCALE GENOMIC DNA]</scope>
    <source>
        <strain evidence="2 3">JCM 30614</strain>
    </source>
</reference>
<dbReference type="Proteomes" id="UP000484164">
    <property type="component" value="Unassembled WGS sequence"/>
</dbReference>
<dbReference type="OrthoDB" id="906679at2"/>
<feature type="signal peptide" evidence="1">
    <location>
        <begin position="1"/>
        <end position="19"/>
    </location>
</feature>
<evidence type="ECO:0000313" key="2">
    <source>
        <dbReference type="EMBL" id="KAB2816543.1"/>
    </source>
</evidence>
<evidence type="ECO:0008006" key="4">
    <source>
        <dbReference type="Google" id="ProtNLM"/>
    </source>
</evidence>
<comment type="caution">
    <text evidence="2">The sequence shown here is derived from an EMBL/GenBank/DDBJ whole genome shotgun (WGS) entry which is preliminary data.</text>
</comment>
<organism evidence="2 3">
    <name type="scientific">Phaeocystidibacter marisrubri</name>
    <dbReference type="NCBI Taxonomy" id="1577780"/>
    <lineage>
        <taxon>Bacteria</taxon>
        <taxon>Pseudomonadati</taxon>
        <taxon>Bacteroidota</taxon>
        <taxon>Flavobacteriia</taxon>
        <taxon>Flavobacteriales</taxon>
        <taxon>Phaeocystidibacteraceae</taxon>
        <taxon>Phaeocystidibacter</taxon>
    </lineage>
</organism>
<evidence type="ECO:0000313" key="3">
    <source>
        <dbReference type="Proteomes" id="UP000484164"/>
    </source>
</evidence>
<sequence>MRPGLIAIFMFLSSSFAFAQASYDLRIVETSDDNTNSGTLSVTLQIRANSSSSPDSFALGTSTILIDYNTAAITYASLTASNFDGFLPPSTFYTAMTAVDNSGKLSVNIELSTGPETGQPTIKSAWVDVCVLSFTIVDASLREDFFIYDNTKLGSKTEVFDDDQATELSPEMLIGFTNTDNNEIYWDGDAWYNGSGTSNAPGSTDGTKDVVILGMDAVISDQVAVNDLDLHNGTLTVRPTSGENHPSITVNGTLVTNDNAFTLESNENGYSQVLGAVTGDVTFQMYVSAAGWHNIASPIASMTLADLEDDILINYSGNSSGVSAYSWNASAGIWVAANANTDAFTGGWNVYIDNNFVPSGQGVNSDGNLPVILDLTGTINTGNQNVASLGYTGSPLWSTFTGTNSTGNSGWNLIANPYPSNLDWSEVNKDFGGASINAYYYIWDPSSGAYVYHNGSAGSATRSATISPMQAIWVKLDDAGETGTSVFNFTDADRTVSSPANFLKTTEALVLELSDGNNTLDQTQLIRELGYSANYDASGDAVKQHNPGKANFFFITDDSLAVALNSIGKSFMGDTVMLGLTDASHGSNYSIRVSQNSLPSDFTEKLVDLKTGNVHDLSTGAYTFTHDTAFGEHRFNLMAVSKTIGLSEESSENHRSFDVRAASNGDLIITFPSSMTGLCDMNVIDMAGRVIHAEENVSTRSEHHFSFNTNVSEAAVYIIRLRDTKTDEVWSAKVVY</sequence>
<feature type="chain" id="PRO_5027000181" description="T9SS type A sorting domain-containing protein" evidence="1">
    <location>
        <begin position="20"/>
        <end position="736"/>
    </location>
</feature>
<keyword evidence="1" id="KW-0732">Signal</keyword>
<evidence type="ECO:0000256" key="1">
    <source>
        <dbReference type="SAM" id="SignalP"/>
    </source>
</evidence>
<protein>
    <recommendedName>
        <fullName evidence="4">T9SS type A sorting domain-containing protein</fullName>
    </recommendedName>
</protein>
<dbReference type="AlphaFoldDB" id="A0A6L3ZFP5"/>
<proteinExistence type="predicted"/>
<keyword evidence="3" id="KW-1185">Reference proteome</keyword>
<dbReference type="EMBL" id="WBVQ01000002">
    <property type="protein sequence ID" value="KAB2816543.1"/>
    <property type="molecule type" value="Genomic_DNA"/>
</dbReference>
<dbReference type="RefSeq" id="WP_151693970.1">
    <property type="nucleotide sequence ID" value="NZ_BMGX01000001.1"/>
</dbReference>
<name>A0A6L3ZFP5_9FLAO</name>
<gene>
    <name evidence="2" type="ORF">F8C82_12745</name>
</gene>
<accession>A0A6L3ZFP5</accession>